<dbReference type="EC" id="5.4.99.-" evidence="3"/>
<feature type="active site" evidence="1">
    <location>
        <position position="191"/>
    </location>
</feature>
<dbReference type="InterPro" id="IPR020103">
    <property type="entry name" value="PsdUridine_synth_cat_dom_sf"/>
</dbReference>
<dbReference type="PROSITE" id="PS01129">
    <property type="entry name" value="PSI_RLU"/>
    <property type="match status" value="1"/>
</dbReference>
<evidence type="ECO:0000259" key="5">
    <source>
        <dbReference type="Pfam" id="PF00849"/>
    </source>
</evidence>
<dbReference type="PANTHER" id="PTHR21600">
    <property type="entry name" value="MITOCHONDRIAL RNA PSEUDOURIDINE SYNTHASE"/>
    <property type="match status" value="1"/>
</dbReference>
<dbReference type="PANTHER" id="PTHR21600:SF40">
    <property type="entry name" value="PSEUDOURIDYLATE SYNTHASE RPUSD2"/>
    <property type="match status" value="1"/>
</dbReference>
<dbReference type="CDD" id="cd02557">
    <property type="entry name" value="PseudoU_synth_ScRIB2"/>
    <property type="match status" value="1"/>
</dbReference>
<dbReference type="NCBIfam" id="TIGR00005">
    <property type="entry name" value="rluA_subfam"/>
    <property type="match status" value="1"/>
</dbReference>
<accession>A0A8H7PGJ6</accession>
<proteinExistence type="inferred from homology"/>
<evidence type="ECO:0000256" key="3">
    <source>
        <dbReference type="RuleBase" id="RU362028"/>
    </source>
</evidence>
<dbReference type="GO" id="GO:0000455">
    <property type="term" value="P:enzyme-directed rRNA pseudouridine synthesis"/>
    <property type="evidence" value="ECO:0007669"/>
    <property type="project" value="TreeGrafter"/>
</dbReference>
<dbReference type="OrthoDB" id="424794at2759"/>
<keyword evidence="7" id="KW-1185">Reference proteome</keyword>
<name>A0A8H7PGJ6_MORIS</name>
<dbReference type="GO" id="GO:0003723">
    <property type="term" value="F:RNA binding"/>
    <property type="evidence" value="ECO:0007669"/>
    <property type="project" value="UniProtKB-KW"/>
</dbReference>
<dbReference type="Pfam" id="PF00849">
    <property type="entry name" value="PseudoU_synth_2"/>
    <property type="match status" value="1"/>
</dbReference>
<evidence type="ECO:0000256" key="4">
    <source>
        <dbReference type="SAM" id="MobiDB-lite"/>
    </source>
</evidence>
<feature type="region of interest" description="Disordered" evidence="4">
    <location>
        <begin position="1"/>
        <end position="28"/>
    </location>
</feature>
<dbReference type="PROSITE" id="PS50889">
    <property type="entry name" value="S4"/>
    <property type="match status" value="1"/>
</dbReference>
<reference evidence="6" key="1">
    <citation type="submission" date="2020-12" db="EMBL/GenBank/DDBJ databases">
        <title>Metabolic potential, ecology and presence of endohyphal bacteria is reflected in genomic diversity of Mucoromycotina.</title>
        <authorList>
            <person name="Muszewska A."/>
            <person name="Okrasinska A."/>
            <person name="Steczkiewicz K."/>
            <person name="Drgas O."/>
            <person name="Orlowska M."/>
            <person name="Perlinska-Lenart U."/>
            <person name="Aleksandrzak-Piekarczyk T."/>
            <person name="Szatraj K."/>
            <person name="Zielenkiewicz U."/>
            <person name="Pilsyk S."/>
            <person name="Malc E."/>
            <person name="Mieczkowski P."/>
            <person name="Kruszewska J.S."/>
            <person name="Biernat P."/>
            <person name="Pawlowska J."/>
        </authorList>
    </citation>
    <scope>NUCLEOTIDE SEQUENCE</scope>
    <source>
        <strain evidence="6">WA0000067209</strain>
    </source>
</reference>
<evidence type="ECO:0000256" key="1">
    <source>
        <dbReference type="PIRSR" id="PIRSR606225-1"/>
    </source>
</evidence>
<dbReference type="InterPro" id="IPR006225">
    <property type="entry name" value="PsdUridine_synth_RluC/D"/>
</dbReference>
<comment type="function">
    <text evidence="3">Responsible for synthesis of pseudouridine from uracil.</text>
</comment>
<dbReference type="Proteomes" id="UP000654370">
    <property type="component" value="Unassembled WGS sequence"/>
</dbReference>
<feature type="domain" description="Pseudouridine synthase RsuA/RluA-like" evidence="5">
    <location>
        <begin position="149"/>
        <end position="294"/>
    </location>
</feature>
<keyword evidence="3" id="KW-0413">Isomerase</keyword>
<comment type="similarity">
    <text evidence="3">Belongs to the pseudouridine synthase RluA family.</text>
</comment>
<dbReference type="EMBL" id="JAEPQZ010000015">
    <property type="protein sequence ID" value="KAG2173254.1"/>
    <property type="molecule type" value="Genomic_DNA"/>
</dbReference>
<dbReference type="GO" id="GO:0009982">
    <property type="term" value="F:pseudouridine synthase activity"/>
    <property type="evidence" value="ECO:0007669"/>
    <property type="project" value="InterPro"/>
</dbReference>
<keyword evidence="2" id="KW-0694">RNA-binding</keyword>
<dbReference type="AlphaFoldDB" id="A0A8H7PGJ6"/>
<gene>
    <name evidence="6" type="ORF">INT43_004628</name>
</gene>
<evidence type="ECO:0000256" key="2">
    <source>
        <dbReference type="PROSITE-ProRule" id="PRU00182"/>
    </source>
</evidence>
<dbReference type="SUPFAM" id="SSF55120">
    <property type="entry name" value="Pseudouridine synthase"/>
    <property type="match status" value="1"/>
</dbReference>
<protein>
    <recommendedName>
        <fullName evidence="3">Pseudouridine synthase</fullName>
        <ecNumber evidence="3">5.4.99.-</ecNumber>
    </recommendedName>
</protein>
<dbReference type="InterPro" id="IPR006145">
    <property type="entry name" value="PsdUridine_synth_RsuA/RluA"/>
</dbReference>
<dbReference type="InterPro" id="IPR050188">
    <property type="entry name" value="RluA_PseudoU_synthase"/>
</dbReference>
<organism evidence="6 7">
    <name type="scientific">Mortierella isabellina</name>
    <name type="common">Filamentous fungus</name>
    <name type="synonym">Umbelopsis isabellina</name>
    <dbReference type="NCBI Taxonomy" id="91625"/>
    <lineage>
        <taxon>Eukaryota</taxon>
        <taxon>Fungi</taxon>
        <taxon>Fungi incertae sedis</taxon>
        <taxon>Mucoromycota</taxon>
        <taxon>Mucoromycotina</taxon>
        <taxon>Umbelopsidomycetes</taxon>
        <taxon>Umbelopsidales</taxon>
        <taxon>Umbelopsidaceae</taxon>
        <taxon>Umbelopsis</taxon>
    </lineage>
</organism>
<feature type="compositionally biased region" description="Polar residues" evidence="4">
    <location>
        <begin position="1"/>
        <end position="13"/>
    </location>
</feature>
<dbReference type="InterPro" id="IPR006224">
    <property type="entry name" value="PsdUridine_synth_RluA-like_CS"/>
</dbReference>
<sequence length="420" mass="48277">MESNAEQSRNVQAKRSVEDSSVTPPPFKKQFVRQTKAADIHPTTDLDTVEYFFENGLRKVKPYYYKYQAFAKGRWIGRQLIEVFETEFRDQTKTYYEYAIEKGRITINGKPCSADTVIKNQDVIGHRIHRHEPGISSQQIRIVDRMDGYIVIDKPGSIPVHPSGRYRHNTVLHILQKEHNIPKLYPINRLDRLTSGIMLIATSPQKAKEFEQQMSTRTIRKEYVCKVNGEFPAGRIECNEPIKTISFKLGLNCVHPEGKECKTVFERQSFDGNTSIIRCFPLTGRTHQIRVHLQYLGYPIANDPLYTNPIVRDGLPAKGRRGSQDLKSVVDKMTKDSPYEDGEWNHPETKDIEKAKSMISCPECSVLSLPDFKPDELCIWLHAIKYSTDDWSYETELPSWALEVKEKEANHANPTEPSSS</sequence>
<evidence type="ECO:0000313" key="7">
    <source>
        <dbReference type="Proteomes" id="UP000654370"/>
    </source>
</evidence>
<dbReference type="Gene3D" id="3.30.2350.10">
    <property type="entry name" value="Pseudouridine synthase"/>
    <property type="match status" value="1"/>
</dbReference>
<evidence type="ECO:0000313" key="6">
    <source>
        <dbReference type="EMBL" id="KAG2173254.1"/>
    </source>
</evidence>
<comment type="catalytic activity">
    <reaction evidence="3">
        <text>a uridine in RNA = a pseudouridine in RNA</text>
        <dbReference type="Rhea" id="RHEA:48348"/>
        <dbReference type="Rhea" id="RHEA-COMP:12068"/>
        <dbReference type="Rhea" id="RHEA-COMP:12069"/>
        <dbReference type="ChEBI" id="CHEBI:65314"/>
        <dbReference type="ChEBI" id="CHEBI:65315"/>
    </reaction>
</comment>
<comment type="caution">
    <text evidence="6">The sequence shown here is derived from an EMBL/GenBank/DDBJ whole genome shotgun (WGS) entry which is preliminary data.</text>
</comment>